<dbReference type="PANTHER" id="PTHR12277:SF79">
    <property type="entry name" value="XAA-PRO DIPEPTIDYL-PEPTIDASE-RELATED"/>
    <property type="match status" value="1"/>
</dbReference>
<organism evidence="2 3">
    <name type="scientific">Algimonas porphyrae</name>
    <dbReference type="NCBI Taxonomy" id="1128113"/>
    <lineage>
        <taxon>Bacteria</taxon>
        <taxon>Pseudomonadati</taxon>
        <taxon>Pseudomonadota</taxon>
        <taxon>Alphaproteobacteria</taxon>
        <taxon>Maricaulales</taxon>
        <taxon>Robiginitomaculaceae</taxon>
        <taxon>Algimonas</taxon>
    </lineage>
</organism>
<protein>
    <submittedName>
        <fullName evidence="2">Alpha/beta hydrolase</fullName>
    </submittedName>
</protein>
<feature type="domain" description="Serine aminopeptidase S33" evidence="1">
    <location>
        <begin position="109"/>
        <end position="191"/>
    </location>
</feature>
<keyword evidence="2" id="KW-0378">Hydrolase</keyword>
<dbReference type="PANTHER" id="PTHR12277">
    <property type="entry name" value="ALPHA/BETA HYDROLASE DOMAIN-CONTAINING PROTEIN"/>
    <property type="match status" value="1"/>
</dbReference>
<dbReference type="EMBL" id="BSNJ01000007">
    <property type="protein sequence ID" value="GLQ21919.1"/>
    <property type="molecule type" value="Genomic_DNA"/>
</dbReference>
<reference evidence="2" key="1">
    <citation type="journal article" date="2014" name="Int. J. Syst. Evol. Microbiol.">
        <title>Complete genome of a new Firmicutes species belonging to the dominant human colonic microbiota ('Ruminococcus bicirculans') reveals two chromosomes and a selective capacity to utilize plant glucans.</title>
        <authorList>
            <consortium name="NISC Comparative Sequencing Program"/>
            <person name="Wegmann U."/>
            <person name="Louis P."/>
            <person name="Goesmann A."/>
            <person name="Henrissat B."/>
            <person name="Duncan S.H."/>
            <person name="Flint H.J."/>
        </authorList>
    </citation>
    <scope>NUCLEOTIDE SEQUENCE</scope>
    <source>
        <strain evidence="2">NBRC 108216</strain>
    </source>
</reference>
<dbReference type="RefSeq" id="WP_284373983.1">
    <property type="nucleotide sequence ID" value="NZ_BSNJ01000007.1"/>
</dbReference>
<dbReference type="Proteomes" id="UP001161390">
    <property type="component" value="Unassembled WGS sequence"/>
</dbReference>
<dbReference type="InterPro" id="IPR029058">
    <property type="entry name" value="AB_hydrolase_fold"/>
</dbReference>
<dbReference type="GO" id="GO:0016787">
    <property type="term" value="F:hydrolase activity"/>
    <property type="evidence" value="ECO:0007669"/>
    <property type="project" value="UniProtKB-KW"/>
</dbReference>
<proteinExistence type="predicted"/>
<dbReference type="Pfam" id="PF12146">
    <property type="entry name" value="Hydrolase_4"/>
    <property type="match status" value="1"/>
</dbReference>
<accession>A0ABQ5V307</accession>
<evidence type="ECO:0000313" key="2">
    <source>
        <dbReference type="EMBL" id="GLQ21919.1"/>
    </source>
</evidence>
<sequence length="278" mass="29578">MKTFLTLLGVITVALLGVAVFLLAKGLHIDDSIVFVPKPFPERAELTIRAESGLGRPVRHERLFFGGQVIAMSTVGDDRGPLVLTCFGNASDRITSGANTARKAGDFGQVVMWDYPGYGDSSGAAGAAAIDGLADDFVALIDERAGDRPLLFWGHSLGGFVCSNLAARSRAVDGLVLETTAASIHSVARAWTPKGVPLRVTYDEALLDFDIPRSLEGFDKPVLIIGAGRDRILPVDLSRELSATLPQARYLELPEATHYSAGFDPRTQAAVAEMVAGL</sequence>
<name>A0ABQ5V307_9PROT</name>
<reference evidence="2" key="2">
    <citation type="submission" date="2023-01" db="EMBL/GenBank/DDBJ databases">
        <title>Draft genome sequence of Algimonas porphyrae strain NBRC 108216.</title>
        <authorList>
            <person name="Sun Q."/>
            <person name="Mori K."/>
        </authorList>
    </citation>
    <scope>NUCLEOTIDE SEQUENCE</scope>
    <source>
        <strain evidence="2">NBRC 108216</strain>
    </source>
</reference>
<gene>
    <name evidence="2" type="ORF">GCM10007854_28740</name>
</gene>
<dbReference type="Gene3D" id="3.40.50.1820">
    <property type="entry name" value="alpha/beta hydrolase"/>
    <property type="match status" value="1"/>
</dbReference>
<dbReference type="InterPro" id="IPR022742">
    <property type="entry name" value="Hydrolase_4"/>
</dbReference>
<dbReference type="SUPFAM" id="SSF53474">
    <property type="entry name" value="alpha/beta-Hydrolases"/>
    <property type="match status" value="1"/>
</dbReference>
<evidence type="ECO:0000259" key="1">
    <source>
        <dbReference type="Pfam" id="PF12146"/>
    </source>
</evidence>
<evidence type="ECO:0000313" key="3">
    <source>
        <dbReference type="Proteomes" id="UP001161390"/>
    </source>
</evidence>
<comment type="caution">
    <text evidence="2">The sequence shown here is derived from an EMBL/GenBank/DDBJ whole genome shotgun (WGS) entry which is preliminary data.</text>
</comment>
<keyword evidence="3" id="KW-1185">Reference proteome</keyword>